<dbReference type="PANTHER" id="PTHR31956">
    <property type="entry name" value="NON-SPECIFIC PHOSPHOLIPASE C4-RELATED"/>
    <property type="match status" value="1"/>
</dbReference>
<protein>
    <recommendedName>
        <fullName evidence="5">Non-specific phospholipase C6</fullName>
    </recommendedName>
</protein>
<evidence type="ECO:0000256" key="2">
    <source>
        <dbReference type="SAM" id="SignalP"/>
    </source>
</evidence>
<dbReference type="OrthoDB" id="5135119at2759"/>
<dbReference type="InterPro" id="IPR007312">
    <property type="entry name" value="Phosphoesterase"/>
</dbReference>
<feature type="chain" id="PRO_5012691456" description="Non-specific phospholipase C6" evidence="2">
    <location>
        <begin position="21"/>
        <end position="470"/>
    </location>
</feature>
<keyword evidence="4" id="KW-1185">Reference proteome</keyword>
<evidence type="ECO:0000256" key="1">
    <source>
        <dbReference type="ARBA" id="ARBA00022801"/>
    </source>
</evidence>
<dbReference type="PANTHER" id="PTHR31956:SF25">
    <property type="entry name" value="SPECIFIC PHOSPHOLIPASE C, PUTATIVE-RELATED"/>
    <property type="match status" value="1"/>
</dbReference>
<name>A0A225ABU9_TALAT</name>
<dbReference type="GO" id="GO:0016788">
    <property type="term" value="F:hydrolase activity, acting on ester bonds"/>
    <property type="evidence" value="ECO:0007669"/>
    <property type="project" value="InterPro"/>
</dbReference>
<dbReference type="FunFam" id="3.40.720.10:FF:000052">
    <property type="entry name" value="Phosphatidylglycerol specific phospholipase, putative"/>
    <property type="match status" value="1"/>
</dbReference>
<dbReference type="STRING" id="1441469.A0A225ABU9"/>
<evidence type="ECO:0008006" key="5">
    <source>
        <dbReference type="Google" id="ProtNLM"/>
    </source>
</evidence>
<dbReference type="Pfam" id="PF04185">
    <property type="entry name" value="Phosphoesterase"/>
    <property type="match status" value="1"/>
</dbReference>
<sequence>MKSGVAAATVTGLLASSALASPTSAHFGWTGSESMNKHTSAPFGYTAGSEQSIANLKSKIKNVVWILLENRSFDNILGGIHGRGLDNPTNNGDYCIPQNLSQPNGQQWCTSLKDFDSVVNDPDHSVTGNNFEFFGQFSPNNNAISNGSLKETQQGFVEKQMISYPHITAETAAKQVMGYYSEDEIPVMVNLVDEFVTFNYWFSCVPGPTNPNRLCAVSGTSDGHGYNDDSFLTSGVDINSIFQEATSKNISWLNYDGTNGAFLPDSLFFNWTAENAKSSVVPIENFFQDAYLGQLPQLSYLNPSCCGLNTNSMHPSGNVSYGEVFVKQIYEALRNGPQWEESLLLLTYDETGGFFDHIPAPAAVRPDSKTYTETAVDGQNYTLYFDRYGGRMPTFLISPYTLPAYVEDYGVNPTNGQAEPYSATSVLKTLGYLWDLEDFTPRVSNSPSFDHLIGPWPEWKSPQLAVPHTF</sequence>
<evidence type="ECO:0000313" key="3">
    <source>
        <dbReference type="EMBL" id="OKL58502.1"/>
    </source>
</evidence>
<dbReference type="Proteomes" id="UP000214365">
    <property type="component" value="Unassembled WGS sequence"/>
</dbReference>
<keyword evidence="1" id="KW-0378">Hydrolase</keyword>
<accession>A0A225ABU9</accession>
<gene>
    <name evidence="3" type="ORF">UA08_06056</name>
</gene>
<feature type="signal peptide" evidence="2">
    <location>
        <begin position="1"/>
        <end position="20"/>
    </location>
</feature>
<comment type="caution">
    <text evidence="3">The sequence shown here is derived from an EMBL/GenBank/DDBJ whole genome shotgun (WGS) entry which is preliminary data.</text>
</comment>
<evidence type="ECO:0000313" key="4">
    <source>
        <dbReference type="Proteomes" id="UP000214365"/>
    </source>
</evidence>
<organism evidence="3 4">
    <name type="scientific">Talaromyces atroroseus</name>
    <dbReference type="NCBI Taxonomy" id="1441469"/>
    <lineage>
        <taxon>Eukaryota</taxon>
        <taxon>Fungi</taxon>
        <taxon>Dikarya</taxon>
        <taxon>Ascomycota</taxon>
        <taxon>Pezizomycotina</taxon>
        <taxon>Eurotiomycetes</taxon>
        <taxon>Eurotiomycetidae</taxon>
        <taxon>Eurotiales</taxon>
        <taxon>Trichocomaceae</taxon>
        <taxon>Talaromyces</taxon>
        <taxon>Talaromyces sect. Trachyspermi</taxon>
    </lineage>
</organism>
<keyword evidence="2" id="KW-0732">Signal</keyword>
<dbReference type="GO" id="GO:0009395">
    <property type="term" value="P:phospholipid catabolic process"/>
    <property type="evidence" value="ECO:0007669"/>
    <property type="project" value="TreeGrafter"/>
</dbReference>
<dbReference type="EMBL" id="LFMY01000009">
    <property type="protein sequence ID" value="OKL58502.1"/>
    <property type="molecule type" value="Genomic_DNA"/>
</dbReference>
<dbReference type="GeneID" id="31005812"/>
<dbReference type="AlphaFoldDB" id="A0A225ABU9"/>
<proteinExistence type="predicted"/>
<dbReference type="RefSeq" id="XP_020118623.1">
    <property type="nucleotide sequence ID" value="XM_020268747.1"/>
</dbReference>
<dbReference type="Gene3D" id="3.40.720.10">
    <property type="entry name" value="Alkaline Phosphatase, subunit A"/>
    <property type="match status" value="2"/>
</dbReference>
<reference evidence="3 4" key="1">
    <citation type="submission" date="2015-06" db="EMBL/GenBank/DDBJ databases">
        <title>Talaromyces atroroseus IBT 11181 draft genome.</title>
        <authorList>
            <person name="Rasmussen K.B."/>
            <person name="Rasmussen S."/>
            <person name="Petersen B."/>
            <person name="Sicheritz-Ponten T."/>
            <person name="Mortensen U.H."/>
            <person name="Thrane U."/>
        </authorList>
    </citation>
    <scope>NUCLEOTIDE SEQUENCE [LARGE SCALE GENOMIC DNA]</scope>
    <source>
        <strain evidence="3 4">IBT 11181</strain>
    </source>
</reference>
<dbReference type="InterPro" id="IPR017850">
    <property type="entry name" value="Alkaline_phosphatase_core_sf"/>
</dbReference>